<dbReference type="RefSeq" id="WP_006604766.1">
    <property type="nucleotide sequence ID" value="NZ_CP072931.1"/>
</dbReference>
<dbReference type="Proteomes" id="UP000009036">
    <property type="component" value="Chromosome"/>
</dbReference>
<dbReference type="STRING" id="1160718.SU9_16117"/>
<feature type="domain" description="FAD-binding" evidence="5">
    <location>
        <begin position="23"/>
        <end position="356"/>
    </location>
</feature>
<dbReference type="Gene3D" id="3.50.50.60">
    <property type="entry name" value="FAD/NAD(P)-binding domain"/>
    <property type="match status" value="1"/>
</dbReference>
<keyword evidence="6" id="KW-0560">Oxidoreductase</keyword>
<evidence type="ECO:0000313" key="7">
    <source>
        <dbReference type="EMBL" id="QTZ92697.1"/>
    </source>
</evidence>
<dbReference type="PANTHER" id="PTHR43004:SF19">
    <property type="entry name" value="BINDING MONOOXYGENASE, PUTATIVE (JCVI)-RELATED"/>
    <property type="match status" value="1"/>
</dbReference>
<dbReference type="eggNOG" id="COG0654">
    <property type="taxonomic scope" value="Bacteria"/>
</dbReference>
<keyword evidence="3" id="KW-0274">FAD</keyword>
<evidence type="ECO:0000256" key="1">
    <source>
        <dbReference type="ARBA" id="ARBA00001974"/>
    </source>
</evidence>
<proteinExistence type="predicted"/>
<dbReference type="PANTHER" id="PTHR43004">
    <property type="entry name" value="TRK SYSTEM POTASSIUM UPTAKE PROTEIN"/>
    <property type="match status" value="1"/>
</dbReference>
<sequence>MDARNPKTRDNGARNDPAGAARDTDVLVVGAGPTGLLLAGDLAEAGLGVTLLERRPGKISNLTRALAVHARTLEQLDARGLADELVAGGHPLGSLRLFGDAYLDASRLRSRFPFVLITPQFEVERLLERRARRAGVTFRYESEVLGLDQDAEGVTVRFRTPEGLDSLRAAYAVGTDGVRSAVREAIGLPFPGKSVIRSLVLADVRLAQEPDSPFTVNATGEAFALIGSFGDGWYRVIGWNRRHQAGDDAPVDLDEVREITRLALGSDYGMHDARWISRFHSDERQVPEYRVGRVFLAGDAAHVHSPAGGQGMNTGLQDAANLSWKLAAALRGHAPDSLLDSYQTERHPVGRAVLRSSGALVRIALLHSAPGRLARTLAARLLERLRPVSGRAIRTVSGIGIAYPAGPGAHRLAGHRAPDVRLADGSRLYEVLRQGRFVLITPSDEPGDIHPADEPGGIRPADDRTVTVHWHSARRTAVLVRPDGYVAWATDATAPAERARALRTALVQWTGAEPGAGGPIAAALTPQGHAADRPAGR</sequence>
<gene>
    <name evidence="7" type="ORF">SU9_015415</name>
    <name evidence="6" type="ORF">SU9_16117</name>
</gene>
<reference evidence="6" key="1">
    <citation type="journal article" date="2012" name="J. Bacteriol.">
        <title>Genome Sequence of Streptomyces auratus Strain AGR0001, a Phoslactomycin-Producing Actinomycete.</title>
        <authorList>
            <person name="Han X."/>
            <person name="Li M."/>
            <person name="Ding Z."/>
            <person name="Zhao J."/>
            <person name="Ji K."/>
            <person name="Wen M."/>
            <person name="Lu T."/>
        </authorList>
    </citation>
    <scope>NUCLEOTIDE SEQUENCE [LARGE SCALE GENOMIC DNA]</scope>
    <source>
        <strain evidence="6">AGR0001</strain>
    </source>
</reference>
<evidence type="ECO:0000313" key="6">
    <source>
        <dbReference type="EMBL" id="EJJ05955.1"/>
    </source>
</evidence>
<dbReference type="PATRIC" id="fig|1160718.3.peg.3259"/>
<dbReference type="PRINTS" id="PR00420">
    <property type="entry name" value="RNGMNOXGNASE"/>
</dbReference>
<dbReference type="Pfam" id="PF01494">
    <property type="entry name" value="FAD_binding_3"/>
    <property type="match status" value="1"/>
</dbReference>
<dbReference type="Pfam" id="PF21274">
    <property type="entry name" value="Rng_hyd_C"/>
    <property type="match status" value="1"/>
</dbReference>
<dbReference type="KEGG" id="sauh:SU9_015415"/>
<name>J2K0N9_9ACTN</name>
<dbReference type="GO" id="GO:0071949">
    <property type="term" value="F:FAD binding"/>
    <property type="evidence" value="ECO:0007669"/>
    <property type="project" value="InterPro"/>
</dbReference>
<dbReference type="GO" id="GO:0016709">
    <property type="term" value="F:oxidoreductase activity, acting on paired donors, with incorporation or reduction of molecular oxygen, NAD(P)H as one donor, and incorporation of one atom of oxygen"/>
    <property type="evidence" value="ECO:0007669"/>
    <property type="project" value="UniProtKB-ARBA"/>
</dbReference>
<evidence type="ECO:0000256" key="4">
    <source>
        <dbReference type="SAM" id="MobiDB-lite"/>
    </source>
</evidence>
<evidence type="ECO:0000259" key="5">
    <source>
        <dbReference type="Pfam" id="PF01494"/>
    </source>
</evidence>
<dbReference type="EMBL" id="AJGV01000096">
    <property type="protein sequence ID" value="EJJ05955.1"/>
    <property type="molecule type" value="Genomic_DNA"/>
</dbReference>
<dbReference type="HOGENOM" id="CLU_009665_20_1_11"/>
<dbReference type="InterPro" id="IPR036188">
    <property type="entry name" value="FAD/NAD-bd_sf"/>
</dbReference>
<evidence type="ECO:0000256" key="3">
    <source>
        <dbReference type="ARBA" id="ARBA00022827"/>
    </source>
</evidence>
<dbReference type="EMBL" id="CP072931">
    <property type="protein sequence ID" value="QTZ92697.1"/>
    <property type="molecule type" value="Genomic_DNA"/>
</dbReference>
<dbReference type="InterPro" id="IPR050641">
    <property type="entry name" value="RIFMO-like"/>
</dbReference>
<evidence type="ECO:0000313" key="8">
    <source>
        <dbReference type="Proteomes" id="UP000009036"/>
    </source>
</evidence>
<dbReference type="InterPro" id="IPR002938">
    <property type="entry name" value="FAD-bd"/>
</dbReference>
<reference evidence="7" key="2">
    <citation type="submission" date="2021-04" db="EMBL/GenBank/DDBJ databases">
        <authorList>
            <person name="Wen M.-L."/>
            <person name="Han X.-L."/>
            <person name="Xiong J."/>
        </authorList>
    </citation>
    <scope>NUCLEOTIDE SEQUENCE</scope>
    <source>
        <strain evidence="7">AGR0001</strain>
    </source>
</reference>
<dbReference type="Gene3D" id="3.30.70.2450">
    <property type="match status" value="1"/>
</dbReference>
<dbReference type="SUPFAM" id="SSF51905">
    <property type="entry name" value="FAD/NAD(P)-binding domain"/>
    <property type="match status" value="1"/>
</dbReference>
<evidence type="ECO:0000256" key="2">
    <source>
        <dbReference type="ARBA" id="ARBA00022630"/>
    </source>
</evidence>
<keyword evidence="6" id="KW-0503">Monooxygenase</keyword>
<dbReference type="AlphaFoldDB" id="J2K0N9"/>
<accession>J2K0N9</accession>
<keyword evidence="2" id="KW-0285">Flavoprotein</keyword>
<dbReference type="Gene3D" id="3.40.30.120">
    <property type="match status" value="1"/>
</dbReference>
<protein>
    <submittedName>
        <fullName evidence="6">FAD-binding monooxygenase protein</fullName>
    </submittedName>
    <submittedName>
        <fullName evidence="7">FAD-dependent monooxygenase</fullName>
    </submittedName>
</protein>
<organism evidence="6">
    <name type="scientific">Streptomyces auratus AGR0001</name>
    <dbReference type="NCBI Taxonomy" id="1160718"/>
    <lineage>
        <taxon>Bacteria</taxon>
        <taxon>Bacillati</taxon>
        <taxon>Actinomycetota</taxon>
        <taxon>Actinomycetes</taxon>
        <taxon>Kitasatosporales</taxon>
        <taxon>Streptomycetaceae</taxon>
        <taxon>Streptomyces</taxon>
    </lineage>
</organism>
<feature type="region of interest" description="Disordered" evidence="4">
    <location>
        <begin position="443"/>
        <end position="462"/>
    </location>
</feature>
<comment type="cofactor">
    <cofactor evidence="1">
        <name>FAD</name>
        <dbReference type="ChEBI" id="CHEBI:57692"/>
    </cofactor>
</comment>
<dbReference type="OrthoDB" id="8670884at2"/>
<keyword evidence="8" id="KW-1185">Reference proteome</keyword>